<proteinExistence type="predicted"/>
<feature type="domain" description="TRAF-type" evidence="6">
    <location>
        <begin position="178"/>
        <end position="234"/>
    </location>
</feature>
<evidence type="ECO:0000256" key="4">
    <source>
        <dbReference type="PROSITE-ProRule" id="PRU00207"/>
    </source>
</evidence>
<dbReference type="PANTHER" id="PTHR10131:SF94">
    <property type="entry name" value="TNF RECEPTOR-ASSOCIATED FACTOR 4"/>
    <property type="match status" value="1"/>
</dbReference>
<organism evidence="7 8">
    <name type="scientific">Oopsacas minuta</name>
    <dbReference type="NCBI Taxonomy" id="111878"/>
    <lineage>
        <taxon>Eukaryota</taxon>
        <taxon>Metazoa</taxon>
        <taxon>Porifera</taxon>
        <taxon>Hexactinellida</taxon>
        <taxon>Hexasterophora</taxon>
        <taxon>Lyssacinosida</taxon>
        <taxon>Leucopsacidae</taxon>
        <taxon>Oopsacas</taxon>
    </lineage>
</organism>
<keyword evidence="2 4" id="KW-0863">Zinc-finger</keyword>
<dbReference type="PROSITE" id="PS50145">
    <property type="entry name" value="ZF_TRAF"/>
    <property type="match status" value="1"/>
</dbReference>
<dbReference type="Proteomes" id="UP001165289">
    <property type="component" value="Unassembled WGS sequence"/>
</dbReference>
<evidence type="ECO:0000259" key="6">
    <source>
        <dbReference type="PROSITE" id="PS50145"/>
    </source>
</evidence>
<keyword evidence="3 4" id="KW-0862">Zinc</keyword>
<keyword evidence="7" id="KW-0675">Receptor</keyword>
<dbReference type="Pfam" id="PF02176">
    <property type="entry name" value="zf-TRAF"/>
    <property type="match status" value="1"/>
</dbReference>
<sequence length="434" mass="50642">MALKGVSNEDATRKTYNTVDSKEQLLWVETSKNTFRGYKQDLLVNALTEIEVEFYVCTECHGVMRNACQIGNEQTPACELCVGEGVPSQVMMKSRQRILELRVKCPLVTRGCKWNGVIADFDWHLDLCQEFVIHCNNCIVKLKRCELENHNYNECLGKRKIECKHCHTVMMYRDIDQHNTVCIEYPVSCPNDCKFNLKRRLLEAHLDTDCPNTIVECPYRKFGCMQEVKRCELERHTVTNQFQHLENKTSFAISRMEQIEKRNAQLEERIEKLSYPVVLRNSINIDFNQLKMNPGLSRHLENCNMNFELYLKFVVKISLSIKPNRNCKTISVTIFMMYDQIRSPLVKWPFEGRFKLTVFDKTNINEPLVYPSSVVKLQPDRKGISQIIYPSEFVLAEIPISFLQDERRRTKNGIPFTLQVQEAGDLLNLMDPMK</sequence>
<keyword evidence="5" id="KW-0175">Coiled coil</keyword>
<name>A0AAV7JEF7_9METZ</name>
<protein>
    <submittedName>
        <fullName evidence="7">TNF receptor-associated factor 4</fullName>
    </submittedName>
</protein>
<reference evidence="7 8" key="1">
    <citation type="journal article" date="2023" name="BMC Biol.">
        <title>The compact genome of the sponge Oopsacas minuta (Hexactinellida) is lacking key metazoan core genes.</title>
        <authorList>
            <person name="Santini S."/>
            <person name="Schenkelaars Q."/>
            <person name="Jourda C."/>
            <person name="Duchesne M."/>
            <person name="Belahbib H."/>
            <person name="Rocher C."/>
            <person name="Selva M."/>
            <person name="Riesgo A."/>
            <person name="Vervoort M."/>
            <person name="Leys S.P."/>
            <person name="Kodjabachian L."/>
            <person name="Le Bivic A."/>
            <person name="Borchiellini C."/>
            <person name="Claverie J.M."/>
            <person name="Renard E."/>
        </authorList>
    </citation>
    <scope>NUCLEOTIDE SEQUENCE [LARGE SCALE GENOMIC DNA]</scope>
    <source>
        <strain evidence="7">SPO-2</strain>
    </source>
</reference>
<evidence type="ECO:0000313" key="7">
    <source>
        <dbReference type="EMBL" id="KAI6647220.1"/>
    </source>
</evidence>
<keyword evidence="8" id="KW-1185">Reference proteome</keyword>
<comment type="caution">
    <text evidence="7">The sequence shown here is derived from an EMBL/GenBank/DDBJ whole genome shotgun (WGS) entry which is preliminary data.</text>
</comment>
<evidence type="ECO:0000256" key="1">
    <source>
        <dbReference type="ARBA" id="ARBA00022723"/>
    </source>
</evidence>
<evidence type="ECO:0000256" key="3">
    <source>
        <dbReference type="ARBA" id="ARBA00022833"/>
    </source>
</evidence>
<dbReference type="InterPro" id="IPR013083">
    <property type="entry name" value="Znf_RING/FYVE/PHD"/>
</dbReference>
<feature type="zinc finger region" description="TRAF-type" evidence="4">
    <location>
        <begin position="178"/>
        <end position="234"/>
    </location>
</feature>
<evidence type="ECO:0000313" key="8">
    <source>
        <dbReference type="Proteomes" id="UP001165289"/>
    </source>
</evidence>
<evidence type="ECO:0000256" key="2">
    <source>
        <dbReference type="ARBA" id="ARBA00022771"/>
    </source>
</evidence>
<keyword evidence="1 4" id="KW-0479">Metal-binding</keyword>
<feature type="coiled-coil region" evidence="5">
    <location>
        <begin position="228"/>
        <end position="276"/>
    </location>
</feature>
<dbReference type="AlphaFoldDB" id="A0AAV7JEF7"/>
<dbReference type="InterPro" id="IPR001293">
    <property type="entry name" value="Znf_TRAF"/>
</dbReference>
<dbReference type="GO" id="GO:0008270">
    <property type="term" value="F:zinc ion binding"/>
    <property type="evidence" value="ECO:0007669"/>
    <property type="project" value="UniProtKB-KW"/>
</dbReference>
<gene>
    <name evidence="7" type="ORF">LOD99_12217</name>
</gene>
<evidence type="ECO:0000256" key="5">
    <source>
        <dbReference type="SAM" id="Coils"/>
    </source>
</evidence>
<dbReference type="PANTHER" id="PTHR10131">
    <property type="entry name" value="TNF RECEPTOR ASSOCIATED FACTOR"/>
    <property type="match status" value="1"/>
</dbReference>
<dbReference type="SUPFAM" id="SSF49599">
    <property type="entry name" value="TRAF domain-like"/>
    <property type="match status" value="2"/>
</dbReference>
<dbReference type="Gene3D" id="3.30.40.10">
    <property type="entry name" value="Zinc/RING finger domain, C3HC4 (zinc finger)"/>
    <property type="match status" value="2"/>
</dbReference>
<accession>A0AAV7JEF7</accession>
<dbReference type="EMBL" id="JAKMXF010000343">
    <property type="protein sequence ID" value="KAI6647220.1"/>
    <property type="molecule type" value="Genomic_DNA"/>
</dbReference>